<dbReference type="Gene3D" id="1.20.1280.50">
    <property type="match status" value="2"/>
</dbReference>
<dbReference type="Pfam" id="PF07734">
    <property type="entry name" value="FBA_1"/>
    <property type="match status" value="1"/>
</dbReference>
<evidence type="ECO:0000313" key="3">
    <source>
        <dbReference type="Proteomes" id="UP001153076"/>
    </source>
</evidence>
<proteinExistence type="predicted"/>
<dbReference type="PANTHER" id="PTHR31672:SF13">
    <property type="entry name" value="F-BOX PROTEIN CPR30-LIKE"/>
    <property type="match status" value="1"/>
</dbReference>
<dbReference type="OrthoDB" id="695205at2759"/>
<feature type="domain" description="F-box" evidence="1">
    <location>
        <begin position="891"/>
        <end position="936"/>
    </location>
</feature>
<dbReference type="AlphaFoldDB" id="A0A9Q1KVF6"/>
<sequence length="1251" mass="144889">MTSVHVYSLSTRTWRDIVEYRESTIRVVCSDGFHLVEGIMNFRTFNLREQSSPMVLFDVNDEVFRYMQLSLPCKAMLLFTKRRLEYWILITRNIVWEMEKTWASESWHKLYTIGISLRLLCFTENGEFMLSYNKGEVVVYDVGSGEVKYKTERSPYHLLSSIEAKMESHEGSPQGNQYYLPIELVTEVCVRLPVKSLLRFRATLGLFSYTKQTHGIMLWNPSIRKVRELPPLCVDHRVYFGLGYSRSSNDYKVVAIATNIRNSVQICSLSNPHWRGLDHYREDIIRGVDSDGVFIDGYIYWISSRNSITSFDVNDEVFNYILLPVEQGSYHNFWRYPTVYRGLLGLLEICSQGTCSLWAMTTNTDRVLDSWSKLYTIDFQAENHPLSILYVMNGKMIFVKKNGVLALYDFDSKQLRNLLQSHGSRICYLSLYKESLMKKFARELPTELATEVLARLPVKSLVRLRCVCKAWCSLISSPDFASLHLDRYHNHDDHTLVLAATRDSHRRLQGMLLCGQTHDKLVNDGYAYAVLNSQRIMDRTSVQVDSPHTCSWKDVTDYRESIIRALEPHGFVLVEGMIHFISNNSKERSCHMVMFDVNDEMFSYVELPPDLRGPDNRNQPVIYQEKIGIFSVDRSNYTRSLWLMKSDRMPVSWSRVYKIDLPADFIAGMLCFKKNGQFVLRTGRGVQLYDMESGEVKHLTHYYSYRIVYCTHYQEGVLELERISFSYVELPPELSGPDNHNQPVIYREKIGIFGVDRSNYSCSLWLMKSDGMRGSWSRVYKIDLPADFIAGMRCFKKDGQFMLHTGKGVQLYDMESGEVKHLTHYYLYRIAYCTLYKEEQSRQLIGLLNNVQIARNIKNIDNKDFFSAKDIEAAHFADSGASDHMFPTRMEKSSCELPMELVTEVLVRLPVMSLLRFRCVCKAWCSLISSPDFASLHLSHYHNDDDNPPFLTVMQILDDYLESYWMLLSSDTYERRITGDDYAIVDRRLRRGGLEYSFAPHGSSVNGLVLWSRESFGSLSGKQQKMLMLWNPMIRRAHELPTQYPPFPTCWWPPYFGLGFSHSRNDYKVVAIVKEAETSKTSVHVYSLSTCTWRTIVEYREDIIDQLHSDGQVLIEGAIHFVSSNLGEQRSHMVWFDVDDEVFTYIKLPAELELQGQHIYPVVYRENIGILNVDDFNQLCSLWVMENDRVAGSWSKVYTVDIQVGPIDCMLCFKKNGQFMFNGAEGTVMYDFESGEVKKIEGLPGPGHAML</sequence>
<feature type="domain" description="F-box" evidence="1">
    <location>
        <begin position="438"/>
        <end position="488"/>
    </location>
</feature>
<dbReference type="Pfam" id="PF08268">
    <property type="entry name" value="FBA_3"/>
    <property type="match status" value="2"/>
</dbReference>
<dbReference type="Proteomes" id="UP001153076">
    <property type="component" value="Unassembled WGS sequence"/>
</dbReference>
<dbReference type="InterPro" id="IPR036047">
    <property type="entry name" value="F-box-like_dom_sf"/>
</dbReference>
<keyword evidence="3" id="KW-1185">Reference proteome</keyword>
<dbReference type="EMBL" id="JAKOGI010000015">
    <property type="protein sequence ID" value="KAJ8450439.1"/>
    <property type="molecule type" value="Genomic_DNA"/>
</dbReference>
<name>A0A9Q1KVF6_9CARY</name>
<dbReference type="SUPFAM" id="SSF81383">
    <property type="entry name" value="F-box domain"/>
    <property type="match status" value="2"/>
</dbReference>
<dbReference type="CDD" id="cd22157">
    <property type="entry name" value="F-box_AtFBW1-like"/>
    <property type="match status" value="2"/>
</dbReference>
<dbReference type="InterPro" id="IPR006527">
    <property type="entry name" value="F-box-assoc_dom_typ1"/>
</dbReference>
<comment type="caution">
    <text evidence="2">The sequence shown here is derived from an EMBL/GenBank/DDBJ whole genome shotgun (WGS) entry which is preliminary data.</text>
</comment>
<gene>
    <name evidence="2" type="ORF">Cgig2_002124</name>
</gene>
<dbReference type="InterPro" id="IPR017451">
    <property type="entry name" value="F-box-assoc_interact_dom"/>
</dbReference>
<reference evidence="2" key="1">
    <citation type="submission" date="2022-04" db="EMBL/GenBank/DDBJ databases">
        <title>Carnegiea gigantea Genome sequencing and assembly v2.</title>
        <authorList>
            <person name="Copetti D."/>
            <person name="Sanderson M.J."/>
            <person name="Burquez A."/>
            <person name="Wojciechowski M.F."/>
        </authorList>
    </citation>
    <scope>NUCLEOTIDE SEQUENCE</scope>
    <source>
        <strain evidence="2">SGP5-SGP5p</strain>
        <tissue evidence="2">Aerial part</tissue>
    </source>
</reference>
<dbReference type="SMART" id="SM00256">
    <property type="entry name" value="FBOX"/>
    <property type="match status" value="3"/>
</dbReference>
<dbReference type="Pfam" id="PF00646">
    <property type="entry name" value="F-box"/>
    <property type="match status" value="2"/>
</dbReference>
<evidence type="ECO:0000313" key="2">
    <source>
        <dbReference type="EMBL" id="KAJ8450439.1"/>
    </source>
</evidence>
<protein>
    <recommendedName>
        <fullName evidence="1">F-box domain-containing protein</fullName>
    </recommendedName>
</protein>
<dbReference type="NCBIfam" id="TIGR01640">
    <property type="entry name" value="F_box_assoc_1"/>
    <property type="match status" value="2"/>
</dbReference>
<dbReference type="InterPro" id="IPR001810">
    <property type="entry name" value="F-box_dom"/>
</dbReference>
<dbReference type="PANTHER" id="PTHR31672">
    <property type="entry name" value="BNACNNG10540D PROTEIN"/>
    <property type="match status" value="1"/>
</dbReference>
<dbReference type="InterPro" id="IPR050796">
    <property type="entry name" value="SCF_F-box_component"/>
</dbReference>
<dbReference type="InterPro" id="IPR013187">
    <property type="entry name" value="F-box-assoc_dom_typ3"/>
</dbReference>
<dbReference type="PROSITE" id="PS50181">
    <property type="entry name" value="FBOX"/>
    <property type="match status" value="2"/>
</dbReference>
<dbReference type="SUPFAM" id="SSF82171">
    <property type="entry name" value="DPP6 N-terminal domain-like"/>
    <property type="match status" value="1"/>
</dbReference>
<organism evidence="2 3">
    <name type="scientific">Carnegiea gigantea</name>
    <dbReference type="NCBI Taxonomy" id="171969"/>
    <lineage>
        <taxon>Eukaryota</taxon>
        <taxon>Viridiplantae</taxon>
        <taxon>Streptophyta</taxon>
        <taxon>Embryophyta</taxon>
        <taxon>Tracheophyta</taxon>
        <taxon>Spermatophyta</taxon>
        <taxon>Magnoliopsida</taxon>
        <taxon>eudicotyledons</taxon>
        <taxon>Gunneridae</taxon>
        <taxon>Pentapetalae</taxon>
        <taxon>Caryophyllales</taxon>
        <taxon>Cactineae</taxon>
        <taxon>Cactaceae</taxon>
        <taxon>Cactoideae</taxon>
        <taxon>Echinocereeae</taxon>
        <taxon>Carnegiea</taxon>
    </lineage>
</organism>
<evidence type="ECO:0000259" key="1">
    <source>
        <dbReference type="PROSITE" id="PS50181"/>
    </source>
</evidence>
<accession>A0A9Q1KVF6</accession>